<comment type="caution">
    <text evidence="2">The sequence shown here is derived from an EMBL/GenBank/DDBJ whole genome shotgun (WGS) entry which is preliminary data.</text>
</comment>
<accession>A0A1E7KJQ8</accession>
<organism evidence="2 3">
    <name type="scientific">Streptomyces oceani</name>
    <dbReference type="NCBI Taxonomy" id="1075402"/>
    <lineage>
        <taxon>Bacteria</taxon>
        <taxon>Bacillati</taxon>
        <taxon>Actinomycetota</taxon>
        <taxon>Actinomycetes</taxon>
        <taxon>Kitasatosporales</taxon>
        <taxon>Streptomycetaceae</taxon>
        <taxon>Streptomyces</taxon>
    </lineage>
</organism>
<gene>
    <name evidence="2" type="ORF">AN216_07960</name>
</gene>
<name>A0A1E7KJQ8_9ACTN</name>
<dbReference type="STRING" id="1075402.AN216_07960"/>
<reference evidence="2 3" key="1">
    <citation type="journal article" date="2016" name="Front. Microbiol.">
        <title>Comparative Genomics Analysis of Streptomyces Species Reveals Their Adaptation to the Marine Environment and Their Diversity at the Genomic Level.</title>
        <authorList>
            <person name="Tian X."/>
            <person name="Zhang Z."/>
            <person name="Yang T."/>
            <person name="Chen M."/>
            <person name="Li J."/>
            <person name="Chen F."/>
            <person name="Yang J."/>
            <person name="Li W."/>
            <person name="Zhang B."/>
            <person name="Zhang Z."/>
            <person name="Wu J."/>
            <person name="Zhang C."/>
            <person name="Long L."/>
            <person name="Xiao J."/>
        </authorList>
    </citation>
    <scope>NUCLEOTIDE SEQUENCE [LARGE SCALE GENOMIC DNA]</scope>
    <source>
        <strain evidence="2 3">SCSIO 02100</strain>
    </source>
</reference>
<dbReference type="EMBL" id="LJGU01000114">
    <property type="protein sequence ID" value="OEV04141.1"/>
    <property type="molecule type" value="Genomic_DNA"/>
</dbReference>
<sequence length="86" mass="9062">MPERGEALIEYAESLLIDLQCRRAGRSIHISRGEAGPELPDVGDRQAGAEQLAQSGDEANGVVAVAAVAVRVTVWGEEAVLLVVPQ</sequence>
<dbReference type="AlphaFoldDB" id="A0A1E7KJQ8"/>
<evidence type="ECO:0000313" key="2">
    <source>
        <dbReference type="EMBL" id="OEV04141.1"/>
    </source>
</evidence>
<dbReference type="Proteomes" id="UP000176101">
    <property type="component" value="Unassembled WGS sequence"/>
</dbReference>
<keyword evidence="3" id="KW-1185">Reference proteome</keyword>
<feature type="region of interest" description="Disordered" evidence="1">
    <location>
        <begin position="32"/>
        <end position="57"/>
    </location>
</feature>
<proteinExistence type="predicted"/>
<evidence type="ECO:0000313" key="3">
    <source>
        <dbReference type="Proteomes" id="UP000176101"/>
    </source>
</evidence>
<evidence type="ECO:0000256" key="1">
    <source>
        <dbReference type="SAM" id="MobiDB-lite"/>
    </source>
</evidence>
<protein>
    <submittedName>
        <fullName evidence="2">Uncharacterized protein</fullName>
    </submittedName>
</protein>